<keyword evidence="1" id="KW-0732">Signal</keyword>
<gene>
    <name evidence="2" type="ORF">METZ01_LOCUS9623</name>
</gene>
<dbReference type="Gene3D" id="3.40.50.1000">
    <property type="entry name" value="HAD superfamily/HAD-like"/>
    <property type="match status" value="1"/>
</dbReference>
<dbReference type="InterPro" id="IPR036412">
    <property type="entry name" value="HAD-like_sf"/>
</dbReference>
<sequence length="227" mass="26242">MNLSLKLRIIIRTNLYFSLLFAQNGILNVGFDIDDTILFSRDVFLNLPEDKRNPTDYGWINSHDEDYSLFMTPTVELVHFFHKNGHKVFFITARSNPNGNILAKFLTEELMFPIEVNKNLFFSPKERINGKRYTTKQRIMKRLRLDLFYGDADTDMIAALKAGVHPVRIVRHKDSIVTYGSNYFGNTIDSTSPKNPFSLKDLNIFYSSNVGIFGESIYPIIWEGPLE</sequence>
<organism evidence="2">
    <name type="scientific">marine metagenome</name>
    <dbReference type="NCBI Taxonomy" id="408172"/>
    <lineage>
        <taxon>unclassified sequences</taxon>
        <taxon>metagenomes</taxon>
        <taxon>ecological metagenomes</taxon>
    </lineage>
</organism>
<dbReference type="SUPFAM" id="SSF56784">
    <property type="entry name" value="HAD-like"/>
    <property type="match status" value="1"/>
</dbReference>
<dbReference type="InterPro" id="IPR023214">
    <property type="entry name" value="HAD_sf"/>
</dbReference>
<dbReference type="InterPro" id="IPR005519">
    <property type="entry name" value="Acid_phosphat_B-like"/>
</dbReference>
<reference evidence="2" key="1">
    <citation type="submission" date="2018-05" db="EMBL/GenBank/DDBJ databases">
        <authorList>
            <person name="Lanie J.A."/>
            <person name="Ng W.-L."/>
            <person name="Kazmierczak K.M."/>
            <person name="Andrzejewski T.M."/>
            <person name="Davidsen T.M."/>
            <person name="Wayne K.J."/>
            <person name="Tettelin H."/>
            <person name="Glass J.I."/>
            <person name="Rusch D."/>
            <person name="Podicherti R."/>
            <person name="Tsui H.-C.T."/>
            <person name="Winkler M.E."/>
        </authorList>
    </citation>
    <scope>NUCLEOTIDE SEQUENCE</scope>
</reference>
<dbReference type="AlphaFoldDB" id="A0A381NR14"/>
<dbReference type="EMBL" id="UINC01000522">
    <property type="protein sequence ID" value="SUZ56769.1"/>
    <property type="molecule type" value="Genomic_DNA"/>
</dbReference>
<evidence type="ECO:0000256" key="1">
    <source>
        <dbReference type="ARBA" id="ARBA00022729"/>
    </source>
</evidence>
<evidence type="ECO:0000313" key="2">
    <source>
        <dbReference type="EMBL" id="SUZ56769.1"/>
    </source>
</evidence>
<evidence type="ECO:0008006" key="3">
    <source>
        <dbReference type="Google" id="ProtNLM"/>
    </source>
</evidence>
<accession>A0A381NR14</accession>
<protein>
    <recommendedName>
        <fullName evidence="3">LNS2/PITP domain-containing protein</fullName>
    </recommendedName>
</protein>
<proteinExistence type="predicted"/>
<dbReference type="Pfam" id="PF03767">
    <property type="entry name" value="Acid_phosphat_B"/>
    <property type="match status" value="1"/>
</dbReference>
<name>A0A381NR14_9ZZZZ</name>